<dbReference type="InterPro" id="IPR053064">
    <property type="entry name" value="Ankyrin-MYND_domain-protein"/>
</dbReference>
<dbReference type="EMBL" id="VYZN01000040">
    <property type="protein sequence ID" value="KAE9532037.1"/>
    <property type="molecule type" value="Genomic_DNA"/>
</dbReference>
<dbReference type="Pfam" id="PF02493">
    <property type="entry name" value="MORN"/>
    <property type="match status" value="2"/>
</dbReference>
<feature type="repeat" description="ANK" evidence="2">
    <location>
        <begin position="709"/>
        <end position="741"/>
    </location>
</feature>
<proteinExistence type="predicted"/>
<dbReference type="SMART" id="SM00248">
    <property type="entry name" value="ANK"/>
    <property type="match status" value="4"/>
</dbReference>
<feature type="compositionally biased region" description="Basic residues" evidence="3">
    <location>
        <begin position="1420"/>
        <end position="1432"/>
    </location>
</feature>
<dbReference type="InterPro" id="IPR003409">
    <property type="entry name" value="MORN"/>
</dbReference>
<dbReference type="SUPFAM" id="SSF47045">
    <property type="entry name" value="RAP domain-like"/>
    <property type="match status" value="3"/>
</dbReference>
<dbReference type="Pfam" id="PF06400">
    <property type="entry name" value="Alpha-2-MRAP_N"/>
    <property type="match status" value="1"/>
</dbReference>
<comment type="caution">
    <text evidence="7">The sequence shown here is derived from an EMBL/GenBank/DDBJ whole genome shotgun (WGS) entry which is preliminary data.</text>
</comment>
<sequence length="1598" mass="185694">MGKRIILIVLLLSYYVSAYSRSNENETLKKKISLNDEPEFNVRHLNKPFKINKLNLVWSKAKQRCSEPELRSLLSELRIHDEDERELKMYKTKNLDKDGEMESIVRKKLLGILERYKLSYHFDETEPQINQTNFDTQDHVSGDSSKVVDKYLLHDKRLNQLWDQAKQSGFTNIELIALKDEFLSHQKKIDEFYSFTNEIEHMQNDIPIVPKKGIKDDYNSLLESQGFTDISHKQRNLQNRIHDIKDSFDRLHRLSLTGPNSEEFVEPKVQEIWIKAQKTNFSKDELQLLHDELKEYERRLLKLRHFNVDQAAGNEHNDIEKKIKKEKKSIFAPTLDSFKLRNTYNDTVHVIKHEKLTQIYKGSIVRGCYHGLGLIMWVQENEQQIYEGYFYVNQIHGYGRMIYGNGLIFEGLFKDNMRFGPGVMTYPNQFQEVGFWIGTRIFRLTYNLTTNLVPSYILPNVSSKIKSLQFKHLIDLTQPPHSIINIRDDNEKYLNTHYLYPAYTKHFRSLFFDSITFDKEFTYKTIISENNVQLKKDNRFICGYDLVNLIQKNYLVNKNSKETSQSNNEFLSNFSLSIDEQYEILNDKSWFIINNKNDNNQSKHLKSKKKKENDQEIICNDHNFSKMLAYNNNILDKMILAHAYQQQFGEKILLYDIDDIWSGKRNRFMSSSSHELEAVKFLTKLDLNPESIQLIIRNYNIDLDVADSRGNTRLMISSANDQHEVIKCLINLGAELECYNDDGFTPLNLTIMRYICLLNNIEHWTEYLIPHVNLKFNVIKENDDDVDEMNSSTIQTATKKQTLLDLAENTILLLINMGAKATTCAVPKISIHLALLTINANILKAVFEAGGSPTYTSSNENYKLNLLHMAVMMPTNYSVIQCIKVLITQCVNPNLKALPMFSIFRYKLPWSKLANKNNASMTPLDIFCLKENIYEFDEELTVDEKSENELASMLYDVTNKSHTYCGFEPIVLAMLTGKLHLTKMFLEKNRSVVNKIISGFGTLLSLLLNPFYNFNLSNTKLNKLLDLLLKANSNPLKIIKIFNMKFRGNICEYYSNLSESEKLNGEKHPSYYSNIIEIKKKLRNSGKEILDIIYSKRATIALINDYRKNISIRSLSVDEKMAMLLWLNLGNEIFKHRVKIVKMSSNQLFKFRTVKNNKFNIKEKMKNETYILCLQHLKSTTHNPIILTKEESQVCYECLHHQSKEMEACSKCYFALLCSESCKNQHNKENNCKLQLSEDYIIQIKNELNNNITATKSNTSSKNHIFTEKSTMISEQLKSNEYVSLSLLSSHSLKSLSLTTQSQSSDYSKISDNTSSDDASNYSEQSEQSQKKVNGNNGITHSKQYKKKESKVGSKYSKNNKIYNSLSSEINNRVSIRSRSSGLDDDKKNYTHSDIEVIIDDTKSYTDDDSNQFMESNQSKKSKNKVKNTTHSKKYKKSDFEVRSNYSKTNKIDSSVSIQFSSASLQTTNNKVRILSNSRLDNDKKYFHTDSVVKFQNNNERNNKKSGKNITRNRKRKLILNNEVNTPISSMKYRTVRSPGCWIPIFMFINRGSYEDVTILKNVISSGMSYILMVKKNGQVYNNIIDNQFEILNNYSLI</sequence>
<gene>
    <name evidence="7" type="ORF">AGLY_010239</name>
</gene>
<dbReference type="GO" id="GO:0008201">
    <property type="term" value="F:heparin binding"/>
    <property type="evidence" value="ECO:0007669"/>
    <property type="project" value="InterPro"/>
</dbReference>
<feature type="region of interest" description="Disordered" evidence="3">
    <location>
        <begin position="1304"/>
        <end position="1356"/>
    </location>
</feature>
<feature type="signal peptide" evidence="4">
    <location>
        <begin position="1"/>
        <end position="18"/>
    </location>
</feature>
<evidence type="ECO:0000256" key="3">
    <source>
        <dbReference type="SAM" id="MobiDB-lite"/>
    </source>
</evidence>
<dbReference type="PANTHER" id="PTHR15897:SF2">
    <property type="entry name" value="ANKYRIN REPEAT AND MYND DOMAIN-CONTAINING PROTEIN 1"/>
    <property type="match status" value="1"/>
</dbReference>
<keyword evidence="2" id="KW-0040">ANK repeat</keyword>
<evidence type="ECO:0000259" key="6">
    <source>
        <dbReference type="Pfam" id="PF06401"/>
    </source>
</evidence>
<dbReference type="PROSITE" id="PS50088">
    <property type="entry name" value="ANK_REPEAT"/>
    <property type="match status" value="1"/>
</dbReference>
<dbReference type="GO" id="GO:0050750">
    <property type="term" value="F:low-density lipoprotein particle receptor binding"/>
    <property type="evidence" value="ECO:0007669"/>
    <property type="project" value="InterPro"/>
</dbReference>
<dbReference type="InterPro" id="IPR010483">
    <property type="entry name" value="Alpha_2_MRAP_C"/>
</dbReference>
<evidence type="ECO:0000256" key="1">
    <source>
        <dbReference type="ARBA" id="ARBA00022737"/>
    </source>
</evidence>
<dbReference type="OrthoDB" id="444338at2759"/>
<dbReference type="InterPro" id="IPR036770">
    <property type="entry name" value="Ankyrin_rpt-contain_sf"/>
</dbReference>
<accession>A0A6G0TGR1</accession>
<dbReference type="GO" id="GO:0005783">
    <property type="term" value="C:endoplasmic reticulum"/>
    <property type="evidence" value="ECO:0007669"/>
    <property type="project" value="InterPro"/>
</dbReference>
<evidence type="ECO:0000259" key="5">
    <source>
        <dbReference type="Pfam" id="PF06400"/>
    </source>
</evidence>
<dbReference type="InterPro" id="IPR036744">
    <property type="entry name" value="RAP_sf"/>
</dbReference>
<dbReference type="SUPFAM" id="SSF48403">
    <property type="entry name" value="Ankyrin repeat"/>
    <property type="match status" value="1"/>
</dbReference>
<organism evidence="7 8">
    <name type="scientific">Aphis glycines</name>
    <name type="common">Soybean aphid</name>
    <dbReference type="NCBI Taxonomy" id="307491"/>
    <lineage>
        <taxon>Eukaryota</taxon>
        <taxon>Metazoa</taxon>
        <taxon>Ecdysozoa</taxon>
        <taxon>Arthropoda</taxon>
        <taxon>Hexapoda</taxon>
        <taxon>Insecta</taxon>
        <taxon>Pterygota</taxon>
        <taxon>Neoptera</taxon>
        <taxon>Paraneoptera</taxon>
        <taxon>Hemiptera</taxon>
        <taxon>Sternorrhyncha</taxon>
        <taxon>Aphidomorpha</taxon>
        <taxon>Aphidoidea</taxon>
        <taxon>Aphididae</taxon>
        <taxon>Aphidini</taxon>
        <taxon>Aphis</taxon>
        <taxon>Aphis</taxon>
    </lineage>
</organism>
<dbReference type="Gene3D" id="1.20.81.10">
    <property type="entry name" value="RAP domain"/>
    <property type="match status" value="3"/>
</dbReference>
<evidence type="ECO:0000256" key="4">
    <source>
        <dbReference type="SAM" id="SignalP"/>
    </source>
</evidence>
<dbReference type="InterPro" id="IPR009066">
    <property type="entry name" value="MG_RAP_rcpt_1"/>
</dbReference>
<evidence type="ECO:0000313" key="8">
    <source>
        <dbReference type="Proteomes" id="UP000475862"/>
    </source>
</evidence>
<dbReference type="Gene3D" id="1.25.40.20">
    <property type="entry name" value="Ankyrin repeat-containing domain"/>
    <property type="match status" value="2"/>
</dbReference>
<feature type="domain" description="Alpha-2-macroglobulin RAP C-terminal" evidence="6">
    <location>
        <begin position="153"/>
        <end position="328"/>
    </location>
</feature>
<dbReference type="SUPFAM" id="SSF82185">
    <property type="entry name" value="Histone H3 K4-specific methyltransferase SET7/9 N-terminal domain"/>
    <property type="match status" value="1"/>
</dbReference>
<evidence type="ECO:0000313" key="7">
    <source>
        <dbReference type="EMBL" id="KAE9532037.1"/>
    </source>
</evidence>
<name>A0A6G0TGR1_APHGL</name>
<evidence type="ECO:0000256" key="2">
    <source>
        <dbReference type="PROSITE-ProRule" id="PRU00023"/>
    </source>
</evidence>
<keyword evidence="1" id="KW-0677">Repeat</keyword>
<reference evidence="7 8" key="1">
    <citation type="submission" date="2019-08" db="EMBL/GenBank/DDBJ databases">
        <title>The genome of the soybean aphid Biotype 1, its phylome, world population structure and adaptation to the North American continent.</title>
        <authorList>
            <person name="Giordano R."/>
            <person name="Donthu R.K."/>
            <person name="Hernandez A.G."/>
            <person name="Wright C.L."/>
            <person name="Zimin A.V."/>
        </authorList>
    </citation>
    <scope>NUCLEOTIDE SEQUENCE [LARGE SCALE GENOMIC DNA]</scope>
    <source>
        <tissue evidence="7">Whole aphids</tissue>
    </source>
</reference>
<dbReference type="SMART" id="SM00698">
    <property type="entry name" value="MORN"/>
    <property type="match status" value="3"/>
</dbReference>
<feature type="compositionally biased region" description="Polar residues" evidence="3">
    <location>
        <begin position="1306"/>
        <end position="1342"/>
    </location>
</feature>
<dbReference type="Pfam" id="PF06401">
    <property type="entry name" value="Alpha-2-MRAP_C"/>
    <property type="match status" value="1"/>
</dbReference>
<dbReference type="Gene3D" id="2.20.110.10">
    <property type="entry name" value="Histone H3 K4-specific methyltransferase SET7/9 N-terminal domain"/>
    <property type="match status" value="1"/>
</dbReference>
<keyword evidence="4" id="KW-0732">Signal</keyword>
<protein>
    <submittedName>
        <fullName evidence="7">Uncharacterized protein</fullName>
    </submittedName>
</protein>
<feature type="domain" description="Alpha-2-macroglobulin receptor-associated protein" evidence="5">
    <location>
        <begin position="14"/>
        <end position="126"/>
    </location>
</feature>
<dbReference type="Proteomes" id="UP000475862">
    <property type="component" value="Unassembled WGS sequence"/>
</dbReference>
<feature type="region of interest" description="Disordered" evidence="3">
    <location>
        <begin position="1406"/>
        <end position="1432"/>
    </location>
</feature>
<feature type="chain" id="PRO_5026243484" evidence="4">
    <location>
        <begin position="19"/>
        <end position="1598"/>
    </location>
</feature>
<keyword evidence="8" id="KW-1185">Reference proteome</keyword>
<dbReference type="InterPro" id="IPR002110">
    <property type="entry name" value="Ankyrin_rpt"/>
</dbReference>
<dbReference type="PANTHER" id="PTHR15897">
    <property type="entry name" value="ANKYRIN REPEAT AND MYND DOMAIN PROTEIN 1"/>
    <property type="match status" value="1"/>
</dbReference>